<comment type="caution">
    <text evidence="1">The sequence shown here is derived from an EMBL/GenBank/DDBJ whole genome shotgun (WGS) entry which is preliminary data.</text>
</comment>
<proteinExistence type="predicted"/>
<name>A0A7W6WLV0_9PROT</name>
<dbReference type="Proteomes" id="UP000555728">
    <property type="component" value="Unassembled WGS sequence"/>
</dbReference>
<dbReference type="AlphaFoldDB" id="A0A7W6WLV0"/>
<keyword evidence="2" id="KW-1185">Reference proteome</keyword>
<sequence length="86" mass="9651">MSRRRRPRPGRHLPPHDAAPLALALDPRLHETLTADGFTLAPTLRPYLRQDGRVSVRLVWRCRAQTGDTVAITATHVVRVEGRAEP</sequence>
<reference evidence="1 2" key="1">
    <citation type="submission" date="2020-08" db="EMBL/GenBank/DDBJ databases">
        <title>Genome sequencing of Purple Non-Sulfur Bacteria from various extreme environments.</title>
        <authorList>
            <person name="Mayer M."/>
        </authorList>
    </citation>
    <scope>NUCLEOTIDE SEQUENCE [LARGE SCALE GENOMIC DNA]</scope>
    <source>
        <strain evidence="1 2">JA135</strain>
    </source>
</reference>
<evidence type="ECO:0000313" key="1">
    <source>
        <dbReference type="EMBL" id="MBB4287776.1"/>
    </source>
</evidence>
<accession>A0A7W6WLV0</accession>
<gene>
    <name evidence="1" type="ORF">GGD88_003533</name>
</gene>
<protein>
    <submittedName>
        <fullName evidence="1">Uncharacterized protein</fullName>
    </submittedName>
</protein>
<evidence type="ECO:0000313" key="2">
    <source>
        <dbReference type="Proteomes" id="UP000555728"/>
    </source>
</evidence>
<dbReference type="EMBL" id="JACIGI010000052">
    <property type="protein sequence ID" value="MBB4287776.1"/>
    <property type="molecule type" value="Genomic_DNA"/>
</dbReference>
<organism evidence="1 2">
    <name type="scientific">Roseospira goensis</name>
    <dbReference type="NCBI Taxonomy" id="391922"/>
    <lineage>
        <taxon>Bacteria</taxon>
        <taxon>Pseudomonadati</taxon>
        <taxon>Pseudomonadota</taxon>
        <taxon>Alphaproteobacteria</taxon>
        <taxon>Rhodospirillales</taxon>
        <taxon>Rhodospirillaceae</taxon>
        <taxon>Roseospira</taxon>
    </lineage>
</organism>